<keyword evidence="3" id="KW-1185">Reference proteome</keyword>
<reference evidence="2 3" key="1">
    <citation type="journal article" date="2019" name="Nat. Ecol. Evol.">
        <title>Megaphylogeny resolves global patterns of mushroom evolution.</title>
        <authorList>
            <person name="Varga T."/>
            <person name="Krizsan K."/>
            <person name="Foldi C."/>
            <person name="Dima B."/>
            <person name="Sanchez-Garcia M."/>
            <person name="Sanchez-Ramirez S."/>
            <person name="Szollosi G.J."/>
            <person name="Szarkandi J.G."/>
            <person name="Papp V."/>
            <person name="Albert L."/>
            <person name="Andreopoulos W."/>
            <person name="Angelini C."/>
            <person name="Antonin V."/>
            <person name="Barry K.W."/>
            <person name="Bougher N.L."/>
            <person name="Buchanan P."/>
            <person name="Buyck B."/>
            <person name="Bense V."/>
            <person name="Catcheside P."/>
            <person name="Chovatia M."/>
            <person name="Cooper J."/>
            <person name="Damon W."/>
            <person name="Desjardin D."/>
            <person name="Finy P."/>
            <person name="Geml J."/>
            <person name="Haridas S."/>
            <person name="Hughes K."/>
            <person name="Justo A."/>
            <person name="Karasinski D."/>
            <person name="Kautmanova I."/>
            <person name="Kiss B."/>
            <person name="Kocsube S."/>
            <person name="Kotiranta H."/>
            <person name="LaButti K.M."/>
            <person name="Lechner B.E."/>
            <person name="Liimatainen K."/>
            <person name="Lipzen A."/>
            <person name="Lukacs Z."/>
            <person name="Mihaltcheva S."/>
            <person name="Morgado L.N."/>
            <person name="Niskanen T."/>
            <person name="Noordeloos M.E."/>
            <person name="Ohm R.A."/>
            <person name="Ortiz-Santana B."/>
            <person name="Ovrebo C."/>
            <person name="Racz N."/>
            <person name="Riley R."/>
            <person name="Savchenko A."/>
            <person name="Shiryaev A."/>
            <person name="Soop K."/>
            <person name="Spirin V."/>
            <person name="Szebenyi C."/>
            <person name="Tomsovsky M."/>
            <person name="Tulloss R.E."/>
            <person name="Uehling J."/>
            <person name="Grigoriev I.V."/>
            <person name="Vagvolgyi C."/>
            <person name="Papp T."/>
            <person name="Martin F.M."/>
            <person name="Miettinen O."/>
            <person name="Hibbett D.S."/>
            <person name="Nagy L.G."/>
        </authorList>
    </citation>
    <scope>NUCLEOTIDE SEQUENCE [LARGE SCALE GENOMIC DNA]</scope>
    <source>
        <strain evidence="2 3">CBS 962.96</strain>
    </source>
</reference>
<protein>
    <submittedName>
        <fullName evidence="2">Uncharacterized protein</fullName>
    </submittedName>
</protein>
<evidence type="ECO:0000256" key="1">
    <source>
        <dbReference type="SAM" id="SignalP"/>
    </source>
</evidence>
<name>A0A4V4HCN6_DENBC</name>
<evidence type="ECO:0000313" key="3">
    <source>
        <dbReference type="Proteomes" id="UP000297245"/>
    </source>
</evidence>
<dbReference type="Proteomes" id="UP000297245">
    <property type="component" value="Unassembled WGS sequence"/>
</dbReference>
<feature type="chain" id="PRO_5020610217" evidence="1">
    <location>
        <begin position="31"/>
        <end position="214"/>
    </location>
</feature>
<organism evidence="2 3">
    <name type="scientific">Dendrothele bispora (strain CBS 962.96)</name>
    <dbReference type="NCBI Taxonomy" id="1314807"/>
    <lineage>
        <taxon>Eukaryota</taxon>
        <taxon>Fungi</taxon>
        <taxon>Dikarya</taxon>
        <taxon>Basidiomycota</taxon>
        <taxon>Agaricomycotina</taxon>
        <taxon>Agaricomycetes</taxon>
        <taxon>Agaricomycetidae</taxon>
        <taxon>Agaricales</taxon>
        <taxon>Agaricales incertae sedis</taxon>
        <taxon>Dendrothele</taxon>
    </lineage>
</organism>
<gene>
    <name evidence="2" type="ORF">K435DRAFT_929093</name>
</gene>
<dbReference type="EMBL" id="ML179625">
    <property type="protein sequence ID" value="THU84045.1"/>
    <property type="molecule type" value="Genomic_DNA"/>
</dbReference>
<evidence type="ECO:0000313" key="2">
    <source>
        <dbReference type="EMBL" id="THU84045.1"/>
    </source>
</evidence>
<proteinExistence type="predicted"/>
<sequence length="214" mass="22264">MPHIKQIYGLHISRLLLLLGLAFVAGNAGALDLVSAFALAGDACTTVGPRLLVLSESPNGLSASELDLGNEVHVCACVWIQGGGGNGDRCGLSLPTALLELDGDVAYTSQSSNQHPTYIHQVRHYMRKLYKIQFAVLLLTVSGGTGPEADCKPGLANTLGLFTGLSIGEPLGEGREVMEGAREGAFEDDGGGGGLLTIVLAPLRSEVDNVDLRG</sequence>
<dbReference type="AlphaFoldDB" id="A0A4V4HCN6"/>
<feature type="signal peptide" evidence="1">
    <location>
        <begin position="1"/>
        <end position="30"/>
    </location>
</feature>
<keyword evidence="1" id="KW-0732">Signal</keyword>
<accession>A0A4V4HCN6</accession>